<evidence type="ECO:0000313" key="1">
    <source>
        <dbReference type="EMBL" id="GAG20694.1"/>
    </source>
</evidence>
<feature type="non-terminal residue" evidence="1">
    <location>
        <position position="1"/>
    </location>
</feature>
<dbReference type="AlphaFoldDB" id="X0VQM1"/>
<name>X0VQM1_9ZZZZ</name>
<comment type="caution">
    <text evidence="1">The sequence shown here is derived from an EMBL/GenBank/DDBJ whole genome shotgun (WGS) entry which is preliminary data.</text>
</comment>
<reference evidence="1" key="1">
    <citation type="journal article" date="2014" name="Front. Microbiol.">
        <title>High frequency of phylogenetically diverse reductive dehalogenase-homologous genes in deep subseafloor sedimentary metagenomes.</title>
        <authorList>
            <person name="Kawai M."/>
            <person name="Futagami T."/>
            <person name="Toyoda A."/>
            <person name="Takaki Y."/>
            <person name="Nishi S."/>
            <person name="Hori S."/>
            <person name="Arai W."/>
            <person name="Tsubouchi T."/>
            <person name="Morono Y."/>
            <person name="Uchiyama I."/>
            <person name="Ito T."/>
            <person name="Fujiyama A."/>
            <person name="Inagaki F."/>
            <person name="Takami H."/>
        </authorList>
    </citation>
    <scope>NUCLEOTIDE SEQUENCE</scope>
    <source>
        <strain evidence="1">Expedition CK06-06</strain>
    </source>
</reference>
<proteinExistence type="predicted"/>
<dbReference type="EMBL" id="BARS01038269">
    <property type="protein sequence ID" value="GAG20694.1"/>
    <property type="molecule type" value="Genomic_DNA"/>
</dbReference>
<protein>
    <submittedName>
        <fullName evidence="1">Uncharacterized protein</fullName>
    </submittedName>
</protein>
<accession>X0VQM1</accession>
<organism evidence="1">
    <name type="scientific">marine sediment metagenome</name>
    <dbReference type="NCBI Taxonomy" id="412755"/>
    <lineage>
        <taxon>unclassified sequences</taxon>
        <taxon>metagenomes</taxon>
        <taxon>ecological metagenomes</taxon>
    </lineage>
</organism>
<gene>
    <name evidence="1" type="ORF">S01H1_58578</name>
</gene>
<sequence>FDTILRKDNSVKVLKKMEKINGSDCFVIVADTKYGKYKIWLDPNHGYHIAKAVVERGPGDFVQATNYTHLKGTKDAHIIQNTRFKKFDGIWIPIESTFIRNVKYPKDDWCKNRSHKKVTEVILNPDHEALSSFVPDDIKNGARVGVVGVKGIRYRWQDGKVVDKDGREVDVDKLIKAESEKVKKPKPKRK</sequence>